<organism evidence="3 4">
    <name type="scientific">Pleurotus ostreatus (strain PC15)</name>
    <name type="common">Oyster mushroom</name>
    <dbReference type="NCBI Taxonomy" id="1137138"/>
    <lineage>
        <taxon>Eukaryota</taxon>
        <taxon>Fungi</taxon>
        <taxon>Dikarya</taxon>
        <taxon>Basidiomycota</taxon>
        <taxon>Agaricomycotina</taxon>
        <taxon>Agaricomycetes</taxon>
        <taxon>Agaricomycetidae</taxon>
        <taxon>Agaricales</taxon>
        <taxon>Pleurotineae</taxon>
        <taxon>Pleurotaceae</taxon>
        <taxon>Pleurotus</taxon>
    </lineage>
</organism>
<reference evidence="4" key="1">
    <citation type="journal article" date="2014" name="Proc. Natl. Acad. Sci. U.S.A.">
        <title>Extensive sampling of basidiomycete genomes demonstrates inadequacy of the white-rot/brown-rot paradigm for wood decay fungi.</title>
        <authorList>
            <person name="Riley R."/>
            <person name="Salamov A.A."/>
            <person name="Brown D.W."/>
            <person name="Nagy L.G."/>
            <person name="Floudas D."/>
            <person name="Held B.W."/>
            <person name="Levasseur A."/>
            <person name="Lombard V."/>
            <person name="Morin E."/>
            <person name="Otillar R."/>
            <person name="Lindquist E.A."/>
            <person name="Sun H."/>
            <person name="LaButti K.M."/>
            <person name="Schmutz J."/>
            <person name="Jabbour D."/>
            <person name="Luo H."/>
            <person name="Baker S.E."/>
            <person name="Pisabarro A.G."/>
            <person name="Walton J.D."/>
            <person name="Blanchette R.A."/>
            <person name="Henrissat B."/>
            <person name="Martin F."/>
            <person name="Cullen D."/>
            <person name="Hibbett D.S."/>
            <person name="Grigoriev I.V."/>
        </authorList>
    </citation>
    <scope>NUCLEOTIDE SEQUENCE [LARGE SCALE GENOMIC DNA]</scope>
    <source>
        <strain evidence="4">PC15</strain>
    </source>
</reference>
<protein>
    <submittedName>
        <fullName evidence="3">Uncharacterized protein</fullName>
    </submittedName>
</protein>
<dbReference type="EMBL" id="KL198006">
    <property type="protein sequence ID" value="KDQ30067.1"/>
    <property type="molecule type" value="Genomic_DNA"/>
</dbReference>
<name>A0A067P0Y0_PLEO1</name>
<dbReference type="AlphaFoldDB" id="A0A067P0Y0"/>
<dbReference type="HOGENOM" id="CLU_2441786_0_0_1"/>
<dbReference type="STRING" id="1137138.A0A067P0Y0"/>
<dbReference type="InParanoid" id="A0A067P0Y0"/>
<dbReference type="VEuPathDB" id="FungiDB:PLEOSDRAFT_1101089"/>
<evidence type="ECO:0000313" key="4">
    <source>
        <dbReference type="Proteomes" id="UP000027073"/>
    </source>
</evidence>
<evidence type="ECO:0000313" key="3">
    <source>
        <dbReference type="EMBL" id="KDQ30067.1"/>
    </source>
</evidence>
<evidence type="ECO:0000256" key="1">
    <source>
        <dbReference type="SAM" id="MobiDB-lite"/>
    </source>
</evidence>
<feature type="transmembrane region" description="Helical" evidence="2">
    <location>
        <begin position="67"/>
        <end position="85"/>
    </location>
</feature>
<evidence type="ECO:0000256" key="2">
    <source>
        <dbReference type="SAM" id="Phobius"/>
    </source>
</evidence>
<keyword evidence="2" id="KW-0472">Membrane</keyword>
<keyword evidence="2" id="KW-1133">Transmembrane helix</keyword>
<dbReference type="Proteomes" id="UP000027073">
    <property type="component" value="Unassembled WGS sequence"/>
</dbReference>
<feature type="region of interest" description="Disordered" evidence="1">
    <location>
        <begin position="1"/>
        <end position="26"/>
    </location>
</feature>
<proteinExistence type="predicted"/>
<gene>
    <name evidence="3" type="ORF">PLEOSDRAFT_1101089</name>
</gene>
<accession>A0A067P0Y0</accession>
<sequence>MAGGEAPAPYKEPSGPSEAKVKDPAIPNRMVSTKMANKPFLALTYKEYREKQERLHYDRRSGRPTGLLKFLVYLLLFIALTGKFITGSYL</sequence>
<keyword evidence="2" id="KW-0812">Transmembrane</keyword>